<dbReference type="AlphaFoldDB" id="A0A699S3A3"/>
<reference evidence="1" key="1">
    <citation type="journal article" date="2019" name="Sci. Rep.">
        <title>Draft genome of Tanacetum cinerariifolium, the natural source of mosquito coil.</title>
        <authorList>
            <person name="Yamashiro T."/>
            <person name="Shiraishi A."/>
            <person name="Satake H."/>
            <person name="Nakayama K."/>
        </authorList>
    </citation>
    <scope>NUCLEOTIDE SEQUENCE</scope>
</reference>
<dbReference type="EMBL" id="BKCJ011134100">
    <property type="protein sequence ID" value="GFC91853.1"/>
    <property type="molecule type" value="Genomic_DNA"/>
</dbReference>
<gene>
    <name evidence="1" type="ORF">Tci_863823</name>
</gene>
<accession>A0A699S3A3</accession>
<sequence>YDYEIWQMDVKTAFLNGRLDKDIYMEQPERIWEKVHTFWELKSTEIDLGDDTKSQTGYVFVVNEGAVDWKSKKQTTIAMHSTQAEYVAASEAAMEAVS</sequence>
<feature type="non-terminal residue" evidence="1">
    <location>
        <position position="1"/>
    </location>
</feature>
<comment type="caution">
    <text evidence="1">The sequence shown here is derived from an EMBL/GenBank/DDBJ whole genome shotgun (WGS) entry which is preliminary data.</text>
</comment>
<name>A0A699S3A3_TANCI</name>
<proteinExistence type="predicted"/>
<organism evidence="1">
    <name type="scientific">Tanacetum cinerariifolium</name>
    <name type="common">Dalmatian daisy</name>
    <name type="synonym">Chrysanthemum cinerariifolium</name>
    <dbReference type="NCBI Taxonomy" id="118510"/>
    <lineage>
        <taxon>Eukaryota</taxon>
        <taxon>Viridiplantae</taxon>
        <taxon>Streptophyta</taxon>
        <taxon>Embryophyta</taxon>
        <taxon>Tracheophyta</taxon>
        <taxon>Spermatophyta</taxon>
        <taxon>Magnoliopsida</taxon>
        <taxon>eudicotyledons</taxon>
        <taxon>Gunneridae</taxon>
        <taxon>Pentapetalae</taxon>
        <taxon>asterids</taxon>
        <taxon>campanulids</taxon>
        <taxon>Asterales</taxon>
        <taxon>Asteraceae</taxon>
        <taxon>Asteroideae</taxon>
        <taxon>Anthemideae</taxon>
        <taxon>Anthemidinae</taxon>
        <taxon>Tanacetum</taxon>
    </lineage>
</organism>
<evidence type="ECO:0000313" key="1">
    <source>
        <dbReference type="EMBL" id="GFC91853.1"/>
    </source>
</evidence>
<protein>
    <submittedName>
        <fullName evidence="1">Retrovirus-related Pol polyprotein from transposon TNT 1-94</fullName>
    </submittedName>
</protein>
<dbReference type="CDD" id="cd09272">
    <property type="entry name" value="RNase_HI_RT_Ty1"/>
    <property type="match status" value="1"/>
</dbReference>